<accession>A0A8C0J4N8</accession>
<reference evidence="2" key="1">
    <citation type="submission" date="2025-08" db="UniProtKB">
        <authorList>
            <consortium name="Ensembl"/>
        </authorList>
    </citation>
    <scope>IDENTIFICATION</scope>
</reference>
<sequence length="517" mass="57939">MNSRKTLSETRRGYTAGKAYATAHSWQLPQILIVDVKPPFWANTCSKLCEALENFFCLACSLAGPCRIPLLSLYVVQNQHECLLPFVQVKGSFPRLQTCISELRSLPREGSFQQKGDRVMQAVQDGLQQFKQYTRHMLVATALDLCLLFQITVLTSQPGKDMVKQLETGLREIDLVSLRKLQIIEISQGDLLESADTAPDSAILGMDIDLQTIENDVVSLETFFKTWLHDHSTDREQLHLLLPPGGFRHFTAPRTSLTCVKCDIQERLLSPALLPGAADVTVRTDDVNTPYQMAASPATTLYKLRVIKALKAEGVCESALFGLPFIIKPTSCWQLDWDELEMNQHNFHALCHSLLKRDWMLLAKREPQTVSPSWSITVNSYYVIIPSDSFTLLVKAIAVRELLLPCNVPALPADLPETALSTIESALNSLEVEPRYNPLHVKSNLYKYLVSEFSRPQYRQQAQPKEHHPGERKAKATVAPLPLAPPPPKAFRSSAARKDACELPLFSDEDSEFLGSM</sequence>
<dbReference type="PANTHER" id="PTHR28642">
    <property type="entry name" value="MEIOSIS 1 ARREST PROTEIN"/>
    <property type="match status" value="1"/>
</dbReference>
<gene>
    <name evidence="2" type="primary">M1AP</name>
</gene>
<feature type="compositionally biased region" description="Basic and acidic residues" evidence="1">
    <location>
        <begin position="464"/>
        <end position="474"/>
    </location>
</feature>
<reference evidence="2" key="2">
    <citation type="submission" date="2025-09" db="UniProtKB">
        <authorList>
            <consortium name="Ensembl"/>
        </authorList>
    </citation>
    <scope>IDENTIFICATION</scope>
</reference>
<dbReference type="GO" id="GO:0007127">
    <property type="term" value="P:meiosis I"/>
    <property type="evidence" value="ECO:0007669"/>
    <property type="project" value="InterPro"/>
</dbReference>
<dbReference type="AlphaFoldDB" id="A0A8C0J4N8"/>
<dbReference type="InterPro" id="IPR033587">
    <property type="entry name" value="M1AP"/>
</dbReference>
<evidence type="ECO:0000313" key="2">
    <source>
        <dbReference type="Ensembl" id="ENSCABP00000026973.1"/>
    </source>
</evidence>
<dbReference type="GeneTree" id="ENSGT00390000005656"/>
<organism evidence="2 3">
    <name type="scientific">Chelonoidis abingdonii</name>
    <name type="common">Abingdon island giant tortoise</name>
    <name type="synonym">Testudo abingdonii</name>
    <dbReference type="NCBI Taxonomy" id="106734"/>
    <lineage>
        <taxon>Eukaryota</taxon>
        <taxon>Metazoa</taxon>
        <taxon>Chordata</taxon>
        <taxon>Craniata</taxon>
        <taxon>Vertebrata</taxon>
        <taxon>Euteleostomi</taxon>
        <taxon>Archelosauria</taxon>
        <taxon>Testudinata</taxon>
        <taxon>Testudines</taxon>
        <taxon>Cryptodira</taxon>
        <taxon>Durocryptodira</taxon>
        <taxon>Testudinoidea</taxon>
        <taxon>Testudinidae</taxon>
        <taxon>Chelonoidis</taxon>
    </lineage>
</organism>
<evidence type="ECO:0000256" key="1">
    <source>
        <dbReference type="SAM" id="MobiDB-lite"/>
    </source>
</evidence>
<dbReference type="OMA" id="LRKHPCK"/>
<feature type="region of interest" description="Disordered" evidence="1">
    <location>
        <begin position="459"/>
        <end position="496"/>
    </location>
</feature>
<dbReference type="PANTHER" id="PTHR28642:SF1">
    <property type="entry name" value="MEIOSIS 1 ARREST PROTEIN"/>
    <property type="match status" value="1"/>
</dbReference>
<protein>
    <submittedName>
        <fullName evidence="2">Meiosis 1 associated protein</fullName>
    </submittedName>
</protein>
<proteinExistence type="predicted"/>
<dbReference type="GO" id="GO:0051308">
    <property type="term" value="P:male meiosis chromosome separation"/>
    <property type="evidence" value="ECO:0007669"/>
    <property type="project" value="TreeGrafter"/>
</dbReference>
<dbReference type="Ensembl" id="ENSCABT00000029539.1">
    <property type="protein sequence ID" value="ENSCABP00000026973.1"/>
    <property type="gene ID" value="ENSCABG00000019802.1"/>
</dbReference>
<name>A0A8C0J4N8_CHEAB</name>
<keyword evidence="3" id="KW-1185">Reference proteome</keyword>
<dbReference type="GO" id="GO:0007283">
    <property type="term" value="P:spermatogenesis"/>
    <property type="evidence" value="ECO:0007669"/>
    <property type="project" value="InterPro"/>
</dbReference>
<evidence type="ECO:0000313" key="3">
    <source>
        <dbReference type="Proteomes" id="UP000694404"/>
    </source>
</evidence>
<dbReference type="Proteomes" id="UP000694404">
    <property type="component" value="Unplaced"/>
</dbReference>